<dbReference type="GO" id="GO:0055052">
    <property type="term" value="C:ATP-binding cassette (ABC) transporter complex, substrate-binding subunit-containing"/>
    <property type="evidence" value="ECO:0007669"/>
    <property type="project" value="TreeGrafter"/>
</dbReference>
<reference evidence="15 16" key="1">
    <citation type="submission" date="2018-10" db="EMBL/GenBank/DDBJ databases">
        <title>Natrarchaeobius chitinivorans gen. nov., sp. nov., and Natrarchaeobius haloalkaliphilus sp. nov., alkaliphilic, chitin-utilizing haloarchaea from hypersaline alkaline lakes.</title>
        <authorList>
            <person name="Sorokin D.Y."/>
            <person name="Elcheninov A.G."/>
            <person name="Kostrikina N.A."/>
            <person name="Bale N.J."/>
            <person name="Sinninghe Damste J.S."/>
            <person name="Khijniak T.V."/>
            <person name="Kublanov I.V."/>
            <person name="Toshchakov S.V."/>
        </authorList>
    </citation>
    <scope>NUCLEOTIDE SEQUENCE [LARGE SCALE GENOMIC DNA]</scope>
    <source>
        <strain evidence="15 16">AArcht4T</strain>
    </source>
</reference>
<keyword evidence="7" id="KW-0472">Membrane</keyword>
<evidence type="ECO:0000256" key="6">
    <source>
        <dbReference type="ARBA" id="ARBA00022967"/>
    </source>
</evidence>
<evidence type="ECO:0000256" key="3">
    <source>
        <dbReference type="ARBA" id="ARBA00022475"/>
    </source>
</evidence>
<name>A0A3N6M4E1_NATCH</name>
<dbReference type="Gene3D" id="2.40.50.140">
    <property type="entry name" value="Nucleic acid-binding proteins"/>
    <property type="match status" value="1"/>
</dbReference>
<dbReference type="PROSITE" id="PS00211">
    <property type="entry name" value="ABC_TRANSPORTER_1"/>
    <property type="match status" value="1"/>
</dbReference>
<dbReference type="Pfam" id="PF00005">
    <property type="entry name" value="ABC_tran"/>
    <property type="match status" value="1"/>
</dbReference>
<dbReference type="Proteomes" id="UP000282323">
    <property type="component" value="Unassembled WGS sequence"/>
</dbReference>
<evidence type="ECO:0000256" key="10">
    <source>
        <dbReference type="ARBA" id="ARBA00053454"/>
    </source>
</evidence>
<dbReference type="EMBL" id="REGA01000005">
    <property type="protein sequence ID" value="RQG95354.1"/>
    <property type="molecule type" value="Genomic_DNA"/>
</dbReference>
<evidence type="ECO:0000256" key="1">
    <source>
        <dbReference type="ARBA" id="ARBA00004202"/>
    </source>
</evidence>
<keyword evidence="3" id="KW-1003">Cell membrane</keyword>
<dbReference type="Pfam" id="PF17912">
    <property type="entry name" value="OB_MalK"/>
    <property type="match status" value="1"/>
</dbReference>
<dbReference type="GO" id="GO:0016887">
    <property type="term" value="F:ATP hydrolysis activity"/>
    <property type="evidence" value="ECO:0007669"/>
    <property type="project" value="InterPro"/>
</dbReference>
<dbReference type="FunFam" id="3.40.50.300:FF:000042">
    <property type="entry name" value="Maltose/maltodextrin ABC transporter, ATP-binding protein"/>
    <property type="match status" value="1"/>
</dbReference>
<dbReference type="InterPro" id="IPR015855">
    <property type="entry name" value="ABC_transpr_MalK-like"/>
</dbReference>
<dbReference type="SUPFAM" id="SSF50331">
    <property type="entry name" value="MOP-like"/>
    <property type="match status" value="1"/>
</dbReference>
<evidence type="ECO:0000313" key="15">
    <source>
        <dbReference type="EMBL" id="RQG95354.1"/>
    </source>
</evidence>
<dbReference type="InterPro" id="IPR008995">
    <property type="entry name" value="Mo/tungstate-bd_C_term_dom"/>
</dbReference>
<comment type="function">
    <text evidence="10">Part of the ABC transporter complex XacGHIJK involved in the uptake of xylose and arabinose. Responsible for energy coupling to the transport system.</text>
</comment>
<comment type="catalytic activity">
    <reaction evidence="8">
        <text>D-xylose(out) + ATP + H2O = D-xylose(in) + ADP + phosphate + H(+)</text>
        <dbReference type="Rhea" id="RHEA:29899"/>
        <dbReference type="ChEBI" id="CHEBI:15377"/>
        <dbReference type="ChEBI" id="CHEBI:15378"/>
        <dbReference type="ChEBI" id="CHEBI:30616"/>
        <dbReference type="ChEBI" id="CHEBI:43474"/>
        <dbReference type="ChEBI" id="CHEBI:53455"/>
        <dbReference type="ChEBI" id="CHEBI:456216"/>
        <dbReference type="EC" id="7.5.2.13"/>
    </reaction>
    <physiologicalReaction direction="left-to-right" evidence="8">
        <dbReference type="Rhea" id="RHEA:29900"/>
    </physiologicalReaction>
</comment>
<comment type="caution">
    <text evidence="15">The sequence shown here is derived from an EMBL/GenBank/DDBJ whole genome shotgun (WGS) entry which is preliminary data.</text>
</comment>
<dbReference type="InterPro" id="IPR003439">
    <property type="entry name" value="ABC_transporter-like_ATP-bd"/>
</dbReference>
<comment type="similarity">
    <text evidence="11">Belongs to the ABC transporter superfamily. Carbohydrate uptake transporter-1 (CUT1) (TC 3.A.1.1) family.</text>
</comment>
<comment type="catalytic activity">
    <reaction evidence="9">
        <text>L-arabinose(out) + ATP + H2O = L-arabinose(in) + ADP + phosphate + H(+)</text>
        <dbReference type="Rhea" id="RHEA:30007"/>
        <dbReference type="ChEBI" id="CHEBI:15377"/>
        <dbReference type="ChEBI" id="CHEBI:15378"/>
        <dbReference type="ChEBI" id="CHEBI:17535"/>
        <dbReference type="ChEBI" id="CHEBI:30616"/>
        <dbReference type="ChEBI" id="CHEBI:43474"/>
        <dbReference type="ChEBI" id="CHEBI:456216"/>
        <dbReference type="EC" id="7.5.2.13"/>
    </reaction>
    <physiologicalReaction direction="left-to-right" evidence="9">
        <dbReference type="Rhea" id="RHEA:30008"/>
    </physiologicalReaction>
</comment>
<dbReference type="AlphaFoldDB" id="A0A3N6M4E1"/>
<comment type="subunit">
    <text evidence="12">The complex is composed of two ATP-binding proteins (XacJ and XacK), two transmembrane proteins (XacH and XacI) and a solute-binding protein (XacG).</text>
</comment>
<organism evidence="15 16">
    <name type="scientific">Natrarchaeobius chitinivorans</name>
    <dbReference type="NCBI Taxonomy" id="1679083"/>
    <lineage>
        <taxon>Archaea</taxon>
        <taxon>Methanobacteriati</taxon>
        <taxon>Methanobacteriota</taxon>
        <taxon>Stenosarchaea group</taxon>
        <taxon>Halobacteria</taxon>
        <taxon>Halobacteriales</taxon>
        <taxon>Natrialbaceae</taxon>
        <taxon>Natrarchaeobius</taxon>
    </lineage>
</organism>
<keyword evidence="6" id="KW-1278">Translocase</keyword>
<dbReference type="SUPFAM" id="SSF52540">
    <property type="entry name" value="P-loop containing nucleoside triphosphate hydrolases"/>
    <property type="match status" value="1"/>
</dbReference>
<evidence type="ECO:0000256" key="5">
    <source>
        <dbReference type="ARBA" id="ARBA00022840"/>
    </source>
</evidence>
<dbReference type="CDD" id="cd03301">
    <property type="entry name" value="ABC_MalK_N"/>
    <property type="match status" value="1"/>
</dbReference>
<evidence type="ECO:0000256" key="9">
    <source>
        <dbReference type="ARBA" id="ARBA00051890"/>
    </source>
</evidence>
<evidence type="ECO:0000256" key="8">
    <source>
        <dbReference type="ARBA" id="ARBA00050355"/>
    </source>
</evidence>
<dbReference type="PANTHER" id="PTHR43875">
    <property type="entry name" value="MALTODEXTRIN IMPORT ATP-BINDING PROTEIN MSMX"/>
    <property type="match status" value="1"/>
</dbReference>
<dbReference type="Gene3D" id="3.40.50.300">
    <property type="entry name" value="P-loop containing nucleotide triphosphate hydrolases"/>
    <property type="match status" value="1"/>
</dbReference>
<evidence type="ECO:0000313" key="16">
    <source>
        <dbReference type="Proteomes" id="UP000282323"/>
    </source>
</evidence>
<evidence type="ECO:0000256" key="13">
    <source>
        <dbReference type="ARBA" id="ARBA00066315"/>
    </source>
</evidence>
<dbReference type="PANTHER" id="PTHR43875:SF15">
    <property type="entry name" value="TREHALOSE IMPORT ATP-BINDING PROTEIN SUGC"/>
    <property type="match status" value="1"/>
</dbReference>
<dbReference type="OrthoDB" id="18368at2157"/>
<keyword evidence="16" id="KW-1185">Reference proteome</keyword>
<dbReference type="InterPro" id="IPR040582">
    <property type="entry name" value="OB_MalK-like"/>
</dbReference>
<feature type="domain" description="ABC transporter" evidence="14">
    <location>
        <begin position="4"/>
        <end position="239"/>
    </location>
</feature>
<evidence type="ECO:0000259" key="14">
    <source>
        <dbReference type="PROSITE" id="PS50893"/>
    </source>
</evidence>
<evidence type="ECO:0000256" key="7">
    <source>
        <dbReference type="ARBA" id="ARBA00023136"/>
    </source>
</evidence>
<dbReference type="GO" id="GO:0140359">
    <property type="term" value="F:ABC-type transporter activity"/>
    <property type="evidence" value="ECO:0007669"/>
    <property type="project" value="InterPro"/>
</dbReference>
<keyword evidence="5 15" id="KW-0067">ATP-binding</keyword>
<dbReference type="GO" id="GO:0008643">
    <property type="term" value="P:carbohydrate transport"/>
    <property type="evidence" value="ECO:0007669"/>
    <property type="project" value="InterPro"/>
</dbReference>
<gene>
    <name evidence="15" type="primary">ugpC</name>
    <name evidence="15" type="ORF">EA473_07760</name>
</gene>
<dbReference type="NCBIfam" id="NF008653">
    <property type="entry name" value="PRK11650.1"/>
    <property type="match status" value="1"/>
</dbReference>
<keyword evidence="4" id="KW-0547">Nucleotide-binding</keyword>
<dbReference type="PROSITE" id="PS50893">
    <property type="entry name" value="ABC_TRANSPORTER_2"/>
    <property type="match status" value="1"/>
</dbReference>
<keyword evidence="2" id="KW-0813">Transport</keyword>
<dbReference type="InterPro" id="IPR017871">
    <property type="entry name" value="ABC_transporter-like_CS"/>
</dbReference>
<sequence>MTEVTLDGLTKVYSDSQGTETAVEDVSLTIEDGEFVVIVGPSGCGKSTTLRMIAGLETVTDGVIEFGGEEVQHLTPSTRDVAMVFQNYALYPSMNARKNIEYGLKHSTDLSKSERQERVAETAEMLDIEEVLEHSPEELSGGQKQRVALGRAIVREPNVFLLDEPLSNLDAKLRSSMRHEIQRIHDEIGVTSIYVTHDQKEAMTMADRIVLLKDGKMQQIATPERLYNEPNNLFTAQFVGSPSMNLLDVSLESDGEDVVVRHEGSQICTLPATGGLPDGDTVTAGLRPEHIEISEEPGDETVPAEVVVPEYQGKTNFIHVELLGQMITVRTEPDVLPEKDSTVHLSIDSANLYLFDTQTGETLKHRETTGRESVRASQQS</sequence>
<dbReference type="InterPro" id="IPR003593">
    <property type="entry name" value="AAA+_ATPase"/>
</dbReference>
<proteinExistence type="inferred from homology"/>
<dbReference type="EC" id="7.5.2.13" evidence="13"/>
<dbReference type="InterPro" id="IPR027417">
    <property type="entry name" value="P-loop_NTPase"/>
</dbReference>
<dbReference type="GO" id="GO:0005524">
    <property type="term" value="F:ATP binding"/>
    <property type="evidence" value="ECO:0007669"/>
    <property type="project" value="UniProtKB-KW"/>
</dbReference>
<evidence type="ECO:0000256" key="2">
    <source>
        <dbReference type="ARBA" id="ARBA00022448"/>
    </source>
</evidence>
<dbReference type="InterPro" id="IPR012340">
    <property type="entry name" value="NA-bd_OB-fold"/>
</dbReference>
<dbReference type="RefSeq" id="WP_124195066.1">
    <property type="nucleotide sequence ID" value="NZ_REGA01000005.1"/>
</dbReference>
<protein>
    <recommendedName>
        <fullName evidence="13">ABC-type D-xylose/L-arabinose transporter</fullName>
        <ecNumber evidence="13">7.5.2.13</ecNumber>
    </recommendedName>
</protein>
<dbReference type="SMART" id="SM00382">
    <property type="entry name" value="AAA"/>
    <property type="match status" value="1"/>
</dbReference>
<evidence type="ECO:0000256" key="11">
    <source>
        <dbReference type="ARBA" id="ARBA00061029"/>
    </source>
</evidence>
<dbReference type="InterPro" id="IPR047641">
    <property type="entry name" value="ABC_transpr_MalK/UgpC-like"/>
</dbReference>
<comment type="subcellular location">
    <subcellularLocation>
        <location evidence="1">Cell membrane</location>
        <topology evidence="1">Peripheral membrane protein</topology>
    </subcellularLocation>
</comment>
<evidence type="ECO:0000256" key="12">
    <source>
        <dbReference type="ARBA" id="ARBA00065962"/>
    </source>
</evidence>
<dbReference type="Gene3D" id="2.40.50.100">
    <property type="match status" value="1"/>
</dbReference>
<evidence type="ECO:0000256" key="4">
    <source>
        <dbReference type="ARBA" id="ARBA00022741"/>
    </source>
</evidence>
<accession>A0A3N6M4E1</accession>